<reference evidence="2 3" key="1">
    <citation type="submission" date="2018-10" db="EMBL/GenBank/DDBJ databases">
        <title>Genomic Encyclopedia of Archaeal and Bacterial Type Strains, Phase II (KMG-II): from individual species to whole genera.</title>
        <authorList>
            <person name="Goeker M."/>
        </authorList>
    </citation>
    <scope>NUCLEOTIDE SEQUENCE [LARGE SCALE GENOMIC DNA]</scope>
    <source>
        <strain evidence="2 3">DSM 43383</strain>
    </source>
</reference>
<evidence type="ECO:0000313" key="2">
    <source>
        <dbReference type="EMBL" id="RKS74311.1"/>
    </source>
</evidence>
<organism evidence="2 3">
    <name type="scientific">Actinomadura pelletieri DSM 43383</name>
    <dbReference type="NCBI Taxonomy" id="1120940"/>
    <lineage>
        <taxon>Bacteria</taxon>
        <taxon>Bacillati</taxon>
        <taxon>Actinomycetota</taxon>
        <taxon>Actinomycetes</taxon>
        <taxon>Streptosporangiales</taxon>
        <taxon>Thermomonosporaceae</taxon>
        <taxon>Actinomadura</taxon>
    </lineage>
</organism>
<protein>
    <recommendedName>
        <fullName evidence="1">CATRA-Associated Small Protein domain-containing protein</fullName>
    </recommendedName>
</protein>
<dbReference type="Proteomes" id="UP000274601">
    <property type="component" value="Unassembled WGS sequence"/>
</dbReference>
<dbReference type="InterPro" id="IPR046924">
    <property type="entry name" value="CATASP"/>
</dbReference>
<sequence>MEIADDQEWDEVLLEARTIVQEMLDWRLAPARWDSTVQILDVLAEAAETKDLATVRQAVVDLELHGPIRITRIGATPVVPAPPPVRERVNHLVHRLSGGDAQNRGRS</sequence>
<feature type="domain" description="CATRA-Associated Small Protein" evidence="1">
    <location>
        <begin position="15"/>
        <end position="97"/>
    </location>
</feature>
<dbReference type="OrthoDB" id="4306366at2"/>
<evidence type="ECO:0000259" key="1">
    <source>
        <dbReference type="Pfam" id="PF20271"/>
    </source>
</evidence>
<dbReference type="RefSeq" id="WP_121434773.1">
    <property type="nucleotide sequence ID" value="NZ_RBWU01000003.1"/>
</dbReference>
<dbReference type="EMBL" id="RBWU01000003">
    <property type="protein sequence ID" value="RKS74311.1"/>
    <property type="molecule type" value="Genomic_DNA"/>
</dbReference>
<proteinExistence type="predicted"/>
<accession>A0A495QMZ0</accession>
<dbReference type="AlphaFoldDB" id="A0A495QMZ0"/>
<gene>
    <name evidence="2" type="ORF">BZB76_2822</name>
</gene>
<name>A0A495QMZ0_9ACTN</name>
<dbReference type="Pfam" id="PF20271">
    <property type="entry name" value="CATASP"/>
    <property type="match status" value="1"/>
</dbReference>
<comment type="caution">
    <text evidence="2">The sequence shown here is derived from an EMBL/GenBank/DDBJ whole genome shotgun (WGS) entry which is preliminary data.</text>
</comment>
<keyword evidence="3" id="KW-1185">Reference proteome</keyword>
<evidence type="ECO:0000313" key="3">
    <source>
        <dbReference type="Proteomes" id="UP000274601"/>
    </source>
</evidence>